<organism evidence="3 4">
    <name type="scientific">Candida maltosa (strain Xu316)</name>
    <name type="common">Yeast</name>
    <dbReference type="NCBI Taxonomy" id="1245528"/>
    <lineage>
        <taxon>Eukaryota</taxon>
        <taxon>Fungi</taxon>
        <taxon>Dikarya</taxon>
        <taxon>Ascomycota</taxon>
        <taxon>Saccharomycotina</taxon>
        <taxon>Pichiomycetes</taxon>
        <taxon>Debaryomycetaceae</taxon>
        <taxon>Candida/Lodderomyces clade</taxon>
        <taxon>Candida</taxon>
    </lineage>
</organism>
<evidence type="ECO:0000256" key="2">
    <source>
        <dbReference type="SAM" id="Phobius"/>
    </source>
</evidence>
<dbReference type="OrthoDB" id="4021649at2759"/>
<feature type="transmembrane region" description="Helical" evidence="2">
    <location>
        <begin position="521"/>
        <end position="540"/>
    </location>
</feature>
<keyword evidence="2" id="KW-0472">Membrane</keyword>
<evidence type="ECO:0000256" key="1">
    <source>
        <dbReference type="SAM" id="MobiDB-lite"/>
    </source>
</evidence>
<feature type="transmembrane region" description="Helical" evidence="2">
    <location>
        <begin position="485"/>
        <end position="515"/>
    </location>
</feature>
<gene>
    <name evidence="3" type="ORF">G210_1756</name>
</gene>
<keyword evidence="2" id="KW-1133">Transmembrane helix</keyword>
<keyword evidence="2" id="KW-0812">Transmembrane</keyword>
<feature type="transmembrane region" description="Helical" evidence="2">
    <location>
        <begin position="159"/>
        <end position="180"/>
    </location>
</feature>
<keyword evidence="4" id="KW-1185">Reference proteome</keyword>
<proteinExistence type="predicted"/>
<protein>
    <submittedName>
        <fullName evidence="3">Uncharacterized protein</fullName>
    </submittedName>
</protein>
<dbReference type="EMBL" id="AOGT01001367">
    <property type="protein sequence ID" value="EMG47805.1"/>
    <property type="molecule type" value="Genomic_DNA"/>
</dbReference>
<comment type="caution">
    <text evidence="3">The sequence shown here is derived from an EMBL/GenBank/DDBJ whole genome shotgun (WGS) entry which is preliminary data.</text>
</comment>
<evidence type="ECO:0000313" key="3">
    <source>
        <dbReference type="EMBL" id="EMG47805.1"/>
    </source>
</evidence>
<feature type="region of interest" description="Disordered" evidence="1">
    <location>
        <begin position="289"/>
        <end position="323"/>
    </location>
</feature>
<dbReference type="AlphaFoldDB" id="M3JXU9"/>
<dbReference type="Proteomes" id="UP000011777">
    <property type="component" value="Unassembled WGS sequence"/>
</dbReference>
<feature type="compositionally biased region" description="Basic and acidic residues" evidence="1">
    <location>
        <begin position="291"/>
        <end position="304"/>
    </location>
</feature>
<feature type="transmembrane region" description="Helical" evidence="2">
    <location>
        <begin position="64"/>
        <end position="84"/>
    </location>
</feature>
<dbReference type="eggNOG" id="ENOG502T045">
    <property type="taxonomic scope" value="Eukaryota"/>
</dbReference>
<reference evidence="3 4" key="1">
    <citation type="submission" date="2013-02" db="EMBL/GenBank/DDBJ databases">
        <title>Genome sequence of Candida maltosa Xu316, a potential industrial strain for xylitol and ethanol production.</title>
        <authorList>
            <person name="Yu J."/>
            <person name="Wang Q."/>
            <person name="Geng X."/>
            <person name="Bao W."/>
            <person name="He P."/>
            <person name="Cai J."/>
        </authorList>
    </citation>
    <scope>NUCLEOTIDE SEQUENCE [LARGE SCALE GENOMIC DNA]</scope>
    <source>
        <strain evidence="4">Xu316</strain>
    </source>
</reference>
<dbReference type="HOGENOM" id="CLU_426986_0_0_1"/>
<sequence>MSTTTTTTTKTISGSTNRLNNHIKLTSNKMSQTPIDKPIPSTNNNNVFANKLQSSINRNRSQDFWFKLFTYTIILLPTLTSILFPTKSTTISTSEHIGNFIIDLLTVLLLSLVVEYTMEWPHSWLRRLQKTRISLLRNMTDDNFEETILLVRKIYTFEVIALISCLVSSVFSSALLIWTRQYTIIDQKRKKVVFSNINIALLQFWSVFRILITFTDSLQESSFGVTSKYWDTTTPSSKNWYNDLKHYFIPNFGNQILLDHLQQNNRQFKQLKLDLINLQQEIAEQNLQKKLTNDDTKSTNKPKDSSFTPFPLNMSAPNSPTSSVNLSPINLNSFGIKQNNNNIFSTPTHSRSNSLGKSSLSLKKSSLNTIIEEDDSTLYDSRDNSFDDVLELELPSILDEVGIVVKSVTSEVSLFDLLTNPNNVFAVLITELTPLLNLHFELGEYQIFRLFFKEVFDKYLLESFVRITDQVREIWRNPLYYIRRLVIYFAIKVPFHIAILQIKLSILVPLFIFRWTVLKPLLYSTYILWVILKFIFLPSIPKKTSKSKLAPPPPPPSSIRSSCFNSPFQQQQPIKPSSKIHSKFAIKPFHLSPTINDSVSFDSFNSATTTAVTTPRKRKLVSLIDVSPHVTSKSINGGSRNKKGYKYQDNISLYDD</sequence>
<accession>M3JXU9</accession>
<feature type="transmembrane region" description="Helical" evidence="2">
    <location>
        <begin position="192"/>
        <end position="212"/>
    </location>
</feature>
<dbReference type="OMA" id="LIWTRQY"/>
<evidence type="ECO:0000313" key="4">
    <source>
        <dbReference type="Proteomes" id="UP000011777"/>
    </source>
</evidence>
<name>M3JXU9_CANMX</name>